<dbReference type="Proteomes" id="UP000202485">
    <property type="component" value="Unassembled WGS sequence"/>
</dbReference>
<evidence type="ECO:0000313" key="1">
    <source>
        <dbReference type="EMBL" id="SMX36431.1"/>
    </source>
</evidence>
<dbReference type="RefSeq" id="WP_093962828.1">
    <property type="nucleotide sequence ID" value="NZ_FXYG01000001.1"/>
</dbReference>
<reference evidence="2" key="1">
    <citation type="submission" date="2017-05" db="EMBL/GenBank/DDBJ databases">
        <authorList>
            <person name="Rodrigo-Torres L."/>
            <person name="Arahal R. D."/>
            <person name="Lucena T."/>
        </authorList>
    </citation>
    <scope>NUCLEOTIDE SEQUENCE [LARGE SCALE GENOMIC DNA]</scope>
    <source>
        <strain evidence="2">CECT 8715</strain>
    </source>
</reference>
<proteinExistence type="predicted"/>
<dbReference type="AlphaFoldDB" id="A0A238K0J6"/>
<name>A0A238K0J6_9RHOB</name>
<organism evidence="1 2">
    <name type="scientific">Ruegeria arenilitoris</name>
    <dbReference type="NCBI Taxonomy" id="1173585"/>
    <lineage>
        <taxon>Bacteria</taxon>
        <taxon>Pseudomonadati</taxon>
        <taxon>Pseudomonadota</taxon>
        <taxon>Alphaproteobacteria</taxon>
        <taxon>Rhodobacterales</taxon>
        <taxon>Roseobacteraceae</taxon>
        <taxon>Ruegeria</taxon>
    </lineage>
</organism>
<sequence>MGGRKLPPTASVASQGDGAKMIAPAASRNTDALCALLAEMPFATGNALELASGTGQHVAAFARIFPDLTWQPSEIDPARRASIDAYAEDLPNILPAVDLDATLPGWHQNFGNQNLIVLINLLHLISWKEARNVLSEAALALCPGGRFVLYGPFMRQGKLISDGDRRFHADLTRQVPEIGYKDDSHIHKCLKSSGLRVVGVVPMPANNLAFVAEKPSI</sequence>
<accession>A0A238K0J6</accession>
<dbReference type="EMBL" id="FXYG01000001">
    <property type="protein sequence ID" value="SMX36431.1"/>
    <property type="molecule type" value="Genomic_DNA"/>
</dbReference>
<dbReference type="PANTHER" id="PTHR20974:SF0">
    <property type="entry name" value="UPF0585 PROTEIN CG18661"/>
    <property type="match status" value="1"/>
</dbReference>
<dbReference type="OrthoDB" id="5525831at2"/>
<evidence type="ECO:0000313" key="2">
    <source>
        <dbReference type="Proteomes" id="UP000202485"/>
    </source>
</evidence>
<dbReference type="Pfam" id="PF06080">
    <property type="entry name" value="DUF938"/>
    <property type="match status" value="1"/>
</dbReference>
<dbReference type="InterPro" id="IPR029063">
    <property type="entry name" value="SAM-dependent_MTases_sf"/>
</dbReference>
<dbReference type="PANTHER" id="PTHR20974">
    <property type="entry name" value="UPF0585 PROTEIN CG18661"/>
    <property type="match status" value="1"/>
</dbReference>
<dbReference type="InterPro" id="IPR010342">
    <property type="entry name" value="DUF938"/>
</dbReference>
<keyword evidence="2" id="KW-1185">Reference proteome</keyword>
<protein>
    <recommendedName>
        <fullName evidence="3">Methyltransferase domain protein</fullName>
    </recommendedName>
</protein>
<evidence type="ECO:0008006" key="3">
    <source>
        <dbReference type="Google" id="ProtNLM"/>
    </source>
</evidence>
<dbReference type="Gene3D" id="3.40.50.150">
    <property type="entry name" value="Vaccinia Virus protein VP39"/>
    <property type="match status" value="1"/>
</dbReference>
<dbReference type="SUPFAM" id="SSF53335">
    <property type="entry name" value="S-adenosyl-L-methionine-dependent methyltransferases"/>
    <property type="match status" value="1"/>
</dbReference>
<gene>
    <name evidence="1" type="ORF">RUA8715_01396</name>
</gene>